<dbReference type="InParanoid" id="A0A0L0HE39"/>
<keyword evidence="2 5" id="KW-0812">Transmembrane</keyword>
<keyword evidence="8" id="KW-1185">Reference proteome</keyword>
<proteinExistence type="predicted"/>
<dbReference type="EMBL" id="KQ257458">
    <property type="protein sequence ID" value="KNC99372.1"/>
    <property type="molecule type" value="Genomic_DNA"/>
</dbReference>
<organism evidence="7 8">
    <name type="scientific">Spizellomyces punctatus (strain DAOM BR117)</name>
    <dbReference type="NCBI Taxonomy" id="645134"/>
    <lineage>
        <taxon>Eukaryota</taxon>
        <taxon>Fungi</taxon>
        <taxon>Fungi incertae sedis</taxon>
        <taxon>Chytridiomycota</taxon>
        <taxon>Chytridiomycota incertae sedis</taxon>
        <taxon>Chytridiomycetes</taxon>
        <taxon>Spizellomycetales</taxon>
        <taxon>Spizellomycetaceae</taxon>
        <taxon>Spizellomyces</taxon>
    </lineage>
</organism>
<dbReference type="InterPro" id="IPR026841">
    <property type="entry name" value="Aur1/Ipt1"/>
</dbReference>
<protein>
    <recommendedName>
        <fullName evidence="6">Inositolphosphotransferase Aur1/Ipt1 domain-containing protein</fullName>
    </recommendedName>
</protein>
<evidence type="ECO:0000256" key="2">
    <source>
        <dbReference type="ARBA" id="ARBA00022692"/>
    </source>
</evidence>
<feature type="transmembrane region" description="Helical" evidence="5">
    <location>
        <begin position="151"/>
        <end position="169"/>
    </location>
</feature>
<dbReference type="PANTHER" id="PTHR31310">
    <property type="match status" value="1"/>
</dbReference>
<name>A0A0L0HE39_SPIPD</name>
<evidence type="ECO:0000259" key="6">
    <source>
        <dbReference type="Pfam" id="PF14378"/>
    </source>
</evidence>
<dbReference type="GeneID" id="27688980"/>
<dbReference type="OMA" id="WALRIHK"/>
<dbReference type="CDD" id="cd03386">
    <property type="entry name" value="PAP2_Aur1_like"/>
    <property type="match status" value="1"/>
</dbReference>
<dbReference type="AlphaFoldDB" id="A0A0L0HE39"/>
<feature type="transmembrane region" description="Helical" evidence="5">
    <location>
        <begin position="290"/>
        <end position="317"/>
    </location>
</feature>
<evidence type="ECO:0000256" key="5">
    <source>
        <dbReference type="SAM" id="Phobius"/>
    </source>
</evidence>
<feature type="transmembrane region" description="Helical" evidence="5">
    <location>
        <begin position="233"/>
        <end position="253"/>
    </location>
</feature>
<feature type="domain" description="Inositolphosphotransferase Aur1/Ipt1" evidence="6">
    <location>
        <begin position="118"/>
        <end position="297"/>
    </location>
</feature>
<dbReference type="Proteomes" id="UP000053201">
    <property type="component" value="Unassembled WGS sequence"/>
</dbReference>
<feature type="transmembrane region" description="Helical" evidence="5">
    <location>
        <begin position="12"/>
        <end position="29"/>
    </location>
</feature>
<feature type="transmembrane region" description="Helical" evidence="5">
    <location>
        <begin position="181"/>
        <end position="200"/>
    </location>
</feature>
<dbReference type="Pfam" id="PF14378">
    <property type="entry name" value="PAP2_3"/>
    <property type="match status" value="1"/>
</dbReference>
<reference evidence="7 8" key="1">
    <citation type="submission" date="2009-08" db="EMBL/GenBank/DDBJ databases">
        <title>The Genome Sequence of Spizellomyces punctatus strain DAOM BR117.</title>
        <authorList>
            <consortium name="The Broad Institute Genome Sequencing Platform"/>
            <person name="Russ C."/>
            <person name="Cuomo C."/>
            <person name="Shea T."/>
            <person name="Young S.K."/>
            <person name="Zeng Q."/>
            <person name="Koehrsen M."/>
            <person name="Haas B."/>
            <person name="Borodovsky M."/>
            <person name="Guigo R."/>
            <person name="Alvarado L."/>
            <person name="Berlin A."/>
            <person name="Bochicchio J."/>
            <person name="Borenstein D."/>
            <person name="Chapman S."/>
            <person name="Chen Z."/>
            <person name="Engels R."/>
            <person name="Freedman E."/>
            <person name="Gellesch M."/>
            <person name="Goldberg J."/>
            <person name="Griggs A."/>
            <person name="Gujja S."/>
            <person name="Heiman D."/>
            <person name="Hepburn T."/>
            <person name="Howarth C."/>
            <person name="Jen D."/>
            <person name="Larson L."/>
            <person name="Lewis B."/>
            <person name="Mehta T."/>
            <person name="Park D."/>
            <person name="Pearson M."/>
            <person name="Roberts A."/>
            <person name="Saif S."/>
            <person name="Shenoy N."/>
            <person name="Sisk P."/>
            <person name="Stolte C."/>
            <person name="Sykes S."/>
            <person name="Thomson T."/>
            <person name="Walk T."/>
            <person name="White J."/>
            <person name="Yandava C."/>
            <person name="Burger G."/>
            <person name="Gray M.W."/>
            <person name="Holland P.W.H."/>
            <person name="King N."/>
            <person name="Lang F.B.F."/>
            <person name="Roger A.J."/>
            <person name="Ruiz-Trillo I."/>
            <person name="Lander E."/>
            <person name="Nusbaum C."/>
        </authorList>
    </citation>
    <scope>NUCLEOTIDE SEQUENCE [LARGE SCALE GENOMIC DNA]</scope>
    <source>
        <strain evidence="7 8">DAOM BR117</strain>
    </source>
</reference>
<comment type="subcellular location">
    <subcellularLocation>
        <location evidence="1">Membrane</location>
        <topology evidence="1">Multi-pass membrane protein</topology>
    </subcellularLocation>
</comment>
<dbReference type="VEuPathDB" id="FungiDB:SPPG_05617"/>
<evidence type="ECO:0000256" key="3">
    <source>
        <dbReference type="ARBA" id="ARBA00022989"/>
    </source>
</evidence>
<feature type="transmembrane region" description="Helical" evidence="5">
    <location>
        <begin position="265"/>
        <end position="284"/>
    </location>
</feature>
<keyword evidence="4 5" id="KW-0472">Membrane</keyword>
<feature type="transmembrane region" description="Helical" evidence="5">
    <location>
        <begin position="73"/>
        <end position="93"/>
    </location>
</feature>
<dbReference type="PANTHER" id="PTHR31310:SF10">
    <property type="entry name" value="INOSITOLPHOSPHOTRANSFERASE AUR1_IPT1 DOMAIN-CONTAINING PROTEIN"/>
    <property type="match status" value="1"/>
</dbReference>
<dbReference type="InterPro" id="IPR052185">
    <property type="entry name" value="IPC_Synthase-Related"/>
</dbReference>
<dbReference type="GO" id="GO:0016020">
    <property type="term" value="C:membrane"/>
    <property type="evidence" value="ECO:0007669"/>
    <property type="project" value="UniProtKB-SubCell"/>
</dbReference>
<keyword evidence="3 5" id="KW-1133">Transmembrane helix</keyword>
<evidence type="ECO:0000256" key="4">
    <source>
        <dbReference type="ARBA" id="ARBA00023136"/>
    </source>
</evidence>
<dbReference type="RefSeq" id="XP_016607412.1">
    <property type="nucleotide sequence ID" value="XM_016753827.1"/>
</dbReference>
<gene>
    <name evidence="7" type="ORF">SPPG_05617</name>
</gene>
<evidence type="ECO:0000256" key="1">
    <source>
        <dbReference type="ARBA" id="ARBA00004141"/>
    </source>
</evidence>
<evidence type="ECO:0000313" key="8">
    <source>
        <dbReference type="Proteomes" id="UP000053201"/>
    </source>
</evidence>
<sequence>MSVAESSPLGLILEPTIVFTILGAGVYFNRIHSPVYPPKDPHPPLPYRERTFFGCKVSTRDTSVWRTTTLSRLLFRYPFIIEVCYWVLTYLVYQGARGVTALTFTESTTDLARENGMWILEVENILGIDTEREFQRFFLDRPFWMGVLNRVYSFVHIPATVGFFGYMYYQTSSATFTRIRRTMALCNLYAFIVFTTWPAMPPRLLPKEYGFIDTVHSTRIASVWTTNAFCNQLAAMPSLHFGYAFIVGTSILVHAHWKPLRILGALYAPLILVAIVATANHYFLDAIAGFFVAILAYFTNNVLLNLLVIEDLVLWVLRIEKPPTKEQVQFMTRGTDYESEESMKVWYERV</sequence>
<dbReference type="eggNOG" id="ENOG502QTNB">
    <property type="taxonomic scope" value="Eukaryota"/>
</dbReference>
<accession>A0A0L0HE39</accession>
<evidence type="ECO:0000313" key="7">
    <source>
        <dbReference type="EMBL" id="KNC99372.1"/>
    </source>
</evidence>
<dbReference type="OrthoDB" id="2566866at2759"/>